<gene>
    <name evidence="10" type="ORF">IAA54_06815</name>
</gene>
<evidence type="ECO:0000256" key="6">
    <source>
        <dbReference type="ARBA" id="ARBA00038076"/>
    </source>
</evidence>
<accession>A0A9D1DQU6</accession>
<feature type="domain" description="MacB-like periplasmic core" evidence="9">
    <location>
        <begin position="21"/>
        <end position="281"/>
    </location>
</feature>
<dbReference type="Pfam" id="PF12704">
    <property type="entry name" value="MacB_PCD"/>
    <property type="match status" value="1"/>
</dbReference>
<protein>
    <submittedName>
        <fullName evidence="10">ABC transporter permease</fullName>
    </submittedName>
</protein>
<keyword evidence="3 7" id="KW-0812">Transmembrane</keyword>
<dbReference type="PANTHER" id="PTHR30572:SF4">
    <property type="entry name" value="ABC TRANSPORTER PERMEASE YTRF"/>
    <property type="match status" value="1"/>
</dbReference>
<name>A0A9D1DQU6_9FIRM</name>
<keyword evidence="5 7" id="KW-0472">Membrane</keyword>
<comment type="subcellular location">
    <subcellularLocation>
        <location evidence="1">Cell membrane</location>
        <topology evidence="1">Multi-pass membrane protein</topology>
    </subcellularLocation>
</comment>
<dbReference type="PANTHER" id="PTHR30572">
    <property type="entry name" value="MEMBRANE COMPONENT OF TRANSPORTER-RELATED"/>
    <property type="match status" value="1"/>
</dbReference>
<proteinExistence type="inferred from homology"/>
<reference evidence="10" key="1">
    <citation type="submission" date="2020-10" db="EMBL/GenBank/DDBJ databases">
        <authorList>
            <person name="Gilroy R."/>
        </authorList>
    </citation>
    <scope>NUCLEOTIDE SEQUENCE</scope>
    <source>
        <strain evidence="10">ChiSjej1B19-7085</strain>
    </source>
</reference>
<feature type="transmembrane region" description="Helical" evidence="7">
    <location>
        <begin position="21"/>
        <end position="43"/>
    </location>
</feature>
<evidence type="ECO:0000256" key="4">
    <source>
        <dbReference type="ARBA" id="ARBA00022989"/>
    </source>
</evidence>
<evidence type="ECO:0000256" key="1">
    <source>
        <dbReference type="ARBA" id="ARBA00004651"/>
    </source>
</evidence>
<keyword evidence="4 7" id="KW-1133">Transmembrane helix</keyword>
<evidence type="ECO:0000256" key="3">
    <source>
        <dbReference type="ARBA" id="ARBA00022692"/>
    </source>
</evidence>
<dbReference type="InterPro" id="IPR025857">
    <property type="entry name" value="MacB_PCD"/>
</dbReference>
<evidence type="ECO:0000313" key="11">
    <source>
        <dbReference type="Proteomes" id="UP000886785"/>
    </source>
</evidence>
<evidence type="ECO:0000256" key="5">
    <source>
        <dbReference type="ARBA" id="ARBA00023136"/>
    </source>
</evidence>
<feature type="transmembrane region" description="Helical" evidence="7">
    <location>
        <begin position="406"/>
        <end position="429"/>
    </location>
</feature>
<comment type="similarity">
    <text evidence="6">Belongs to the ABC-4 integral membrane protein family.</text>
</comment>
<dbReference type="InterPro" id="IPR003838">
    <property type="entry name" value="ABC3_permease_C"/>
</dbReference>
<reference evidence="10" key="2">
    <citation type="journal article" date="2021" name="PeerJ">
        <title>Extensive microbial diversity within the chicken gut microbiome revealed by metagenomics and culture.</title>
        <authorList>
            <person name="Gilroy R."/>
            <person name="Ravi A."/>
            <person name="Getino M."/>
            <person name="Pursley I."/>
            <person name="Horton D.L."/>
            <person name="Alikhan N.F."/>
            <person name="Baker D."/>
            <person name="Gharbi K."/>
            <person name="Hall N."/>
            <person name="Watson M."/>
            <person name="Adriaenssens E.M."/>
            <person name="Foster-Nyarko E."/>
            <person name="Jarju S."/>
            <person name="Secka A."/>
            <person name="Antonio M."/>
            <person name="Oren A."/>
            <person name="Chaudhuri R.R."/>
            <person name="La Ragione R."/>
            <person name="Hildebrand F."/>
            <person name="Pallen M.J."/>
        </authorList>
    </citation>
    <scope>NUCLEOTIDE SEQUENCE</scope>
    <source>
        <strain evidence="10">ChiSjej1B19-7085</strain>
    </source>
</reference>
<feature type="transmembrane region" description="Helical" evidence="7">
    <location>
        <begin position="352"/>
        <end position="372"/>
    </location>
</feature>
<dbReference type="EMBL" id="DVHF01000080">
    <property type="protein sequence ID" value="HIR57363.1"/>
    <property type="molecule type" value="Genomic_DNA"/>
</dbReference>
<evidence type="ECO:0000259" key="9">
    <source>
        <dbReference type="Pfam" id="PF12704"/>
    </source>
</evidence>
<feature type="transmembrane region" description="Helical" evidence="7">
    <location>
        <begin position="305"/>
        <end position="331"/>
    </location>
</feature>
<evidence type="ECO:0000256" key="2">
    <source>
        <dbReference type="ARBA" id="ARBA00022475"/>
    </source>
</evidence>
<dbReference type="GO" id="GO:0022857">
    <property type="term" value="F:transmembrane transporter activity"/>
    <property type="evidence" value="ECO:0007669"/>
    <property type="project" value="TreeGrafter"/>
</dbReference>
<feature type="domain" description="ABC3 transporter permease C-terminal" evidence="8">
    <location>
        <begin position="310"/>
        <end position="438"/>
    </location>
</feature>
<evidence type="ECO:0000256" key="7">
    <source>
        <dbReference type="SAM" id="Phobius"/>
    </source>
</evidence>
<evidence type="ECO:0000313" key="10">
    <source>
        <dbReference type="EMBL" id="HIR57363.1"/>
    </source>
</evidence>
<sequence>MKFTDMILMSLGNLFKRKVRTMLTVTGVIIGTCAIVVMVSLGLGIKQSMDTMLEGMGDLTVINVNNYGTNQGTDSDPLDDAMIEKFKEIEHVAAVTPVQYSYGNFKITSGKYEYNGQITGVNFEALESLGYQVTEGQLPSGTDTPSYTLLFGATAAYDFYNPKKRNGWISMMPDANGNLPDPYVNPMEDKLEIEVQVNGDTNKKVKPVKATCIGIMAEDWSKNPSPYGVFMDIKDVKALQKEYNKANNVKEDPSKKESYTQVIVKTDDMSSVAAVEEVIQSYGFNTSSMESIRKPLEEQSRTMQLFLGGIGAVSLLVAAFGIINTMTMSIYERTKEIGVMKVIGCRIGNIRTMFLMEAAAIGFMGGVIGVILSEGVSYAANTFSGDGGGLGGMFGMGMGGGGQLSIIPPWLIVGAILFATLIGLIAGLYPANRAVRISALSAIHQE</sequence>
<keyword evidence="2" id="KW-1003">Cell membrane</keyword>
<evidence type="ECO:0000259" key="8">
    <source>
        <dbReference type="Pfam" id="PF02687"/>
    </source>
</evidence>
<dbReference type="InterPro" id="IPR050250">
    <property type="entry name" value="Macrolide_Exporter_MacB"/>
</dbReference>
<organism evidence="10 11">
    <name type="scientific">Candidatus Gallacutalibacter pullicola</name>
    <dbReference type="NCBI Taxonomy" id="2840830"/>
    <lineage>
        <taxon>Bacteria</taxon>
        <taxon>Bacillati</taxon>
        <taxon>Bacillota</taxon>
        <taxon>Clostridia</taxon>
        <taxon>Eubacteriales</taxon>
        <taxon>Candidatus Gallacutalibacter</taxon>
    </lineage>
</organism>
<comment type="caution">
    <text evidence="10">The sequence shown here is derived from an EMBL/GenBank/DDBJ whole genome shotgun (WGS) entry which is preliminary data.</text>
</comment>
<dbReference type="Proteomes" id="UP000886785">
    <property type="component" value="Unassembled WGS sequence"/>
</dbReference>
<dbReference type="Pfam" id="PF02687">
    <property type="entry name" value="FtsX"/>
    <property type="match status" value="1"/>
</dbReference>
<dbReference type="GO" id="GO:0005886">
    <property type="term" value="C:plasma membrane"/>
    <property type="evidence" value="ECO:0007669"/>
    <property type="project" value="UniProtKB-SubCell"/>
</dbReference>
<dbReference type="AlphaFoldDB" id="A0A9D1DQU6"/>